<dbReference type="GO" id="GO:0003723">
    <property type="term" value="F:RNA binding"/>
    <property type="evidence" value="ECO:0007669"/>
    <property type="project" value="TreeGrafter"/>
</dbReference>
<proteinExistence type="predicted"/>
<dbReference type="GO" id="GO:0008139">
    <property type="term" value="F:nuclear localization sequence binding"/>
    <property type="evidence" value="ECO:0007669"/>
    <property type="project" value="TreeGrafter"/>
</dbReference>
<feature type="region of interest" description="Disordered" evidence="1">
    <location>
        <begin position="131"/>
        <end position="153"/>
    </location>
</feature>
<dbReference type="GO" id="GO:0006606">
    <property type="term" value="P:protein import into nucleus"/>
    <property type="evidence" value="ECO:0007669"/>
    <property type="project" value="TreeGrafter"/>
</dbReference>
<dbReference type="GO" id="GO:0006405">
    <property type="term" value="P:RNA export from nucleus"/>
    <property type="evidence" value="ECO:0007669"/>
    <property type="project" value="TreeGrafter"/>
</dbReference>
<name>A0A540N811_MALBA</name>
<accession>A0A540N811</accession>
<comment type="caution">
    <text evidence="2">The sequence shown here is derived from an EMBL/GenBank/DDBJ whole genome shotgun (WGS) entry which is preliminary data.</text>
</comment>
<dbReference type="EMBL" id="VIEB01000090">
    <property type="protein sequence ID" value="TQE07198.1"/>
    <property type="molecule type" value="Genomic_DNA"/>
</dbReference>
<keyword evidence="3" id="KW-1185">Reference proteome</keyword>
<dbReference type="STRING" id="106549.A0A540N811"/>
<dbReference type="InterPro" id="IPR037665">
    <property type="entry name" value="Nucleoporin_S59-like"/>
</dbReference>
<gene>
    <name evidence="2" type="ORF">C1H46_007251</name>
</gene>
<dbReference type="GO" id="GO:0017056">
    <property type="term" value="F:structural constituent of nuclear pore"/>
    <property type="evidence" value="ECO:0007669"/>
    <property type="project" value="TreeGrafter"/>
</dbReference>
<evidence type="ECO:0000313" key="2">
    <source>
        <dbReference type="EMBL" id="TQE07198.1"/>
    </source>
</evidence>
<dbReference type="PANTHER" id="PTHR23198">
    <property type="entry name" value="NUCLEOPORIN"/>
    <property type="match status" value="1"/>
</dbReference>
<dbReference type="AlphaFoldDB" id="A0A540N811"/>
<reference evidence="2 3" key="1">
    <citation type="journal article" date="2019" name="G3 (Bethesda)">
        <title>Sequencing of a Wild Apple (Malus baccata) Genome Unravels the Differences Between Cultivated and Wild Apple Species Regarding Disease Resistance and Cold Tolerance.</title>
        <authorList>
            <person name="Chen X."/>
        </authorList>
    </citation>
    <scope>NUCLEOTIDE SEQUENCE [LARGE SCALE GENOMIC DNA]</scope>
    <source>
        <strain evidence="3">cv. Shandingzi</strain>
        <tissue evidence="2">Leaves</tissue>
    </source>
</reference>
<dbReference type="GO" id="GO:0044614">
    <property type="term" value="C:nuclear pore cytoplasmic filaments"/>
    <property type="evidence" value="ECO:0007669"/>
    <property type="project" value="TreeGrafter"/>
</dbReference>
<organism evidence="2 3">
    <name type="scientific">Malus baccata</name>
    <name type="common">Siberian crab apple</name>
    <name type="synonym">Pyrus baccata</name>
    <dbReference type="NCBI Taxonomy" id="106549"/>
    <lineage>
        <taxon>Eukaryota</taxon>
        <taxon>Viridiplantae</taxon>
        <taxon>Streptophyta</taxon>
        <taxon>Embryophyta</taxon>
        <taxon>Tracheophyta</taxon>
        <taxon>Spermatophyta</taxon>
        <taxon>Magnoliopsida</taxon>
        <taxon>eudicotyledons</taxon>
        <taxon>Gunneridae</taxon>
        <taxon>Pentapetalae</taxon>
        <taxon>rosids</taxon>
        <taxon>fabids</taxon>
        <taxon>Rosales</taxon>
        <taxon>Rosaceae</taxon>
        <taxon>Amygdaloideae</taxon>
        <taxon>Maleae</taxon>
        <taxon>Malus</taxon>
    </lineage>
</organism>
<protein>
    <submittedName>
        <fullName evidence="2">Uncharacterized protein</fullName>
    </submittedName>
</protein>
<sequence length="273" mass="29357">MDQQCGSSMVAVPYIATRESDDGGKLVSISAMAAYKEKSHKELRWEASEKLLSISAMPGYEEKSHEQIRWEYYHQLGYKGASSVFGQTSSPSISNPSSFAPASTNTTSTFNLPPLISNPSSFDPASTSTTFKFNPTAPSAAPTVPDDGTSSQMGFNEAAPPSVSVPFSSLPIQNNYGQFPATQSPAAVQPLQPVPVTNPFGTLPPVPQMSIGCGETIQYGISSMPVIDKPATATVRVSHLLSSRHLTKRRVVRLPARNYNPKNDGPRIAFFIN</sequence>
<evidence type="ECO:0000256" key="1">
    <source>
        <dbReference type="SAM" id="MobiDB-lite"/>
    </source>
</evidence>
<dbReference type="Proteomes" id="UP000315295">
    <property type="component" value="Unassembled WGS sequence"/>
</dbReference>
<evidence type="ECO:0000313" key="3">
    <source>
        <dbReference type="Proteomes" id="UP000315295"/>
    </source>
</evidence>
<dbReference type="GO" id="GO:0000973">
    <property type="term" value="P:post-transcriptional tethering of RNA polymerase II gene DNA at nuclear periphery"/>
    <property type="evidence" value="ECO:0007669"/>
    <property type="project" value="TreeGrafter"/>
</dbReference>
<dbReference type="Gene3D" id="1.10.10.2360">
    <property type="match status" value="2"/>
</dbReference>
<dbReference type="GO" id="GO:0034398">
    <property type="term" value="P:telomere tethering at nuclear periphery"/>
    <property type="evidence" value="ECO:0007669"/>
    <property type="project" value="TreeGrafter"/>
</dbReference>
<dbReference type="PANTHER" id="PTHR23198:SF6">
    <property type="entry name" value="NUCLEAR PORE COMPLEX PROTEIN NUP98-NUP96"/>
    <property type="match status" value="1"/>
</dbReference>